<keyword evidence="3 6" id="KW-0931">ER-Golgi transport</keyword>
<protein>
    <recommendedName>
        <fullName evidence="6">Trafficking protein particle complex subunit</fullName>
    </recommendedName>
</protein>
<sequence length="135" mass="15564">MKLFTFYIFNAKGECMHYRNWARERAGGDETTEHKTLFGLFFTLKDFARQLDPTGGEHGACNFYAFTTNNYKLHYFETATGLRMMLTTDVRAGDLQAIMRHIYANIYVEYVVKNPALSPLEPFESAAFDEALDAY</sequence>
<dbReference type="eggNOG" id="KOG3368">
    <property type="taxonomic scope" value="Eukaryota"/>
</dbReference>
<dbReference type="SUPFAM" id="SSF64356">
    <property type="entry name" value="SNARE-like"/>
    <property type="match status" value="1"/>
</dbReference>
<dbReference type="GO" id="GO:0006888">
    <property type="term" value="P:endoplasmic reticulum to Golgi vesicle-mediated transport"/>
    <property type="evidence" value="ECO:0007669"/>
    <property type="project" value="UniProtKB-UniRule"/>
</dbReference>
<evidence type="ECO:0000256" key="5">
    <source>
        <dbReference type="ARBA" id="ARBA00038167"/>
    </source>
</evidence>
<name>A4RRK7_OSTLU</name>
<comment type="similarity">
    <text evidence="5">Belongs to the TRAPP small subunits family. BET5 subfamily.</text>
</comment>
<dbReference type="CDD" id="cd14855">
    <property type="entry name" value="TRAPPC1_MUM2"/>
    <property type="match status" value="1"/>
</dbReference>
<dbReference type="Proteomes" id="UP000001568">
    <property type="component" value="Chromosome 1"/>
</dbReference>
<dbReference type="PANTHER" id="PTHR23249:SF16">
    <property type="entry name" value="TRAFFICKING PROTEIN PARTICLE COMPLEX SUBUNIT 1"/>
    <property type="match status" value="1"/>
</dbReference>
<dbReference type="SMART" id="SM01399">
    <property type="entry name" value="Sybindin"/>
    <property type="match status" value="1"/>
</dbReference>
<evidence type="ECO:0000313" key="8">
    <source>
        <dbReference type="Proteomes" id="UP000001568"/>
    </source>
</evidence>
<dbReference type="AlphaFoldDB" id="A4RRK7"/>
<dbReference type="OrthoDB" id="246406at2759"/>
<dbReference type="GO" id="GO:0009933">
    <property type="term" value="P:meristem structural organization"/>
    <property type="evidence" value="ECO:0007669"/>
    <property type="project" value="EnsemblPlants"/>
</dbReference>
<keyword evidence="1 6" id="KW-0813">Transport</keyword>
<evidence type="ECO:0000256" key="2">
    <source>
        <dbReference type="ARBA" id="ARBA00022824"/>
    </source>
</evidence>
<dbReference type="GeneID" id="4999464"/>
<dbReference type="GO" id="GO:0030008">
    <property type="term" value="C:TRAPP complex"/>
    <property type="evidence" value="ECO:0007669"/>
    <property type="project" value="UniProtKB-UniRule"/>
</dbReference>
<dbReference type="GO" id="GO:0005794">
    <property type="term" value="C:Golgi apparatus"/>
    <property type="evidence" value="ECO:0007669"/>
    <property type="project" value="UniProtKB-SubCell"/>
</dbReference>
<evidence type="ECO:0000256" key="1">
    <source>
        <dbReference type="ARBA" id="ARBA00022448"/>
    </source>
</evidence>
<dbReference type="RefSeq" id="XP_001415919.1">
    <property type="nucleotide sequence ID" value="XM_001415882.1"/>
</dbReference>
<dbReference type="InterPro" id="IPR007233">
    <property type="entry name" value="TRAPPC"/>
</dbReference>
<evidence type="ECO:0000256" key="6">
    <source>
        <dbReference type="RuleBase" id="RU366065"/>
    </source>
</evidence>
<dbReference type="Gramene" id="ABO94211">
    <property type="protein sequence ID" value="ABO94211"/>
    <property type="gene ID" value="OSTLU_8999"/>
</dbReference>
<evidence type="ECO:0000256" key="4">
    <source>
        <dbReference type="ARBA" id="ARBA00023034"/>
    </source>
</evidence>
<proteinExistence type="inferred from homology"/>
<dbReference type="Pfam" id="PF04099">
    <property type="entry name" value="Sybindin"/>
    <property type="match status" value="1"/>
</dbReference>
<keyword evidence="4 6" id="KW-0333">Golgi apparatus</keyword>
<reference evidence="7 8" key="1">
    <citation type="journal article" date="2007" name="Proc. Natl. Acad. Sci. U.S.A.">
        <title>The tiny eukaryote Ostreococcus provides genomic insights into the paradox of plankton speciation.</title>
        <authorList>
            <person name="Palenik B."/>
            <person name="Grimwood J."/>
            <person name="Aerts A."/>
            <person name="Rouze P."/>
            <person name="Salamov A."/>
            <person name="Putnam N."/>
            <person name="Dupont C."/>
            <person name="Jorgensen R."/>
            <person name="Derelle E."/>
            <person name="Rombauts S."/>
            <person name="Zhou K."/>
            <person name="Otillar R."/>
            <person name="Merchant S.S."/>
            <person name="Podell S."/>
            <person name="Gaasterland T."/>
            <person name="Napoli C."/>
            <person name="Gendler K."/>
            <person name="Manuell A."/>
            <person name="Tai V."/>
            <person name="Vallon O."/>
            <person name="Piganeau G."/>
            <person name="Jancek S."/>
            <person name="Heijde M."/>
            <person name="Jabbari K."/>
            <person name="Bowler C."/>
            <person name="Lohr M."/>
            <person name="Robbens S."/>
            <person name="Werner G."/>
            <person name="Dubchak I."/>
            <person name="Pazour G.J."/>
            <person name="Ren Q."/>
            <person name="Paulsen I."/>
            <person name="Delwiche C."/>
            <person name="Schmutz J."/>
            <person name="Rokhsar D."/>
            <person name="Van de Peer Y."/>
            <person name="Moreau H."/>
            <person name="Grigoriev I.V."/>
        </authorList>
    </citation>
    <scope>NUCLEOTIDE SEQUENCE [LARGE SCALE GENOMIC DNA]</scope>
    <source>
        <strain evidence="7 8">CCE9901</strain>
    </source>
</reference>
<keyword evidence="2 6" id="KW-0256">Endoplasmic reticulum</keyword>
<dbReference type="HOGENOM" id="CLU_053380_4_0_1"/>
<dbReference type="OMA" id="FENTINH"/>
<dbReference type="GO" id="GO:0005783">
    <property type="term" value="C:endoplasmic reticulum"/>
    <property type="evidence" value="ECO:0007669"/>
    <property type="project" value="UniProtKB-SubCell"/>
</dbReference>
<comment type="subunit">
    <text evidence="6">Part of the multisubunit transport protein particle (TRAPP) complex.</text>
</comment>
<dbReference type="STRING" id="436017.A4RRK7"/>
<dbReference type="EMBL" id="CP000581">
    <property type="protein sequence ID" value="ABO94211.1"/>
    <property type="molecule type" value="Genomic_DNA"/>
</dbReference>
<comment type="subcellular location">
    <subcellularLocation>
        <location evidence="6">Endoplasmic reticulum</location>
    </subcellularLocation>
    <subcellularLocation>
        <location evidence="6">Golgi apparatus</location>
        <location evidence="6">cis-Golgi network</location>
    </subcellularLocation>
</comment>
<organism evidence="7 8">
    <name type="scientific">Ostreococcus lucimarinus (strain CCE9901)</name>
    <dbReference type="NCBI Taxonomy" id="436017"/>
    <lineage>
        <taxon>Eukaryota</taxon>
        <taxon>Viridiplantae</taxon>
        <taxon>Chlorophyta</taxon>
        <taxon>Mamiellophyceae</taxon>
        <taxon>Mamiellales</taxon>
        <taxon>Bathycoccaceae</taxon>
        <taxon>Ostreococcus</taxon>
    </lineage>
</organism>
<evidence type="ECO:0000313" key="7">
    <source>
        <dbReference type="EMBL" id="ABO94211.1"/>
    </source>
</evidence>
<accession>A4RRK7</accession>
<feature type="non-terminal residue" evidence="7">
    <location>
        <position position="135"/>
    </location>
</feature>
<evidence type="ECO:0000256" key="3">
    <source>
        <dbReference type="ARBA" id="ARBA00022892"/>
    </source>
</evidence>
<dbReference type="PANTHER" id="PTHR23249">
    <property type="entry name" value="TRAFFICKING PROTEIN PARTICLE COMPLEX SUBUNIT"/>
    <property type="match status" value="1"/>
</dbReference>
<keyword evidence="8" id="KW-1185">Reference proteome</keyword>
<dbReference type="Gene3D" id="3.30.450.70">
    <property type="match status" value="1"/>
</dbReference>
<dbReference type="InterPro" id="IPR011012">
    <property type="entry name" value="Longin-like_dom_sf"/>
</dbReference>
<dbReference type="KEGG" id="olu:OSTLU_8999"/>
<gene>
    <name evidence="7" type="ORF">OSTLU_8999</name>
</gene>